<proteinExistence type="predicted"/>
<dbReference type="EMBL" id="LAJF01000031">
    <property type="protein sequence ID" value="KKB86545.1"/>
    <property type="molecule type" value="Genomic_DNA"/>
</dbReference>
<reference evidence="6 7" key="1">
    <citation type="submission" date="2015-03" db="EMBL/GenBank/DDBJ databases">
        <authorList>
            <person name="Hassan Y.I."/>
            <person name="Lepp D."/>
            <person name="Zhou T."/>
        </authorList>
    </citation>
    <scope>NUCLEOTIDE SEQUENCE [LARGE SCALE GENOMIC DNA]</scope>
    <source>
        <strain evidence="6 7">DSM 17137</strain>
    </source>
</reference>
<dbReference type="AlphaFoldDB" id="A0A0F5LW18"/>
<evidence type="ECO:0000313" key="6">
    <source>
        <dbReference type="EMBL" id="KKB86545.1"/>
    </source>
</evidence>
<organism evidence="6 7">
    <name type="scientific">Devosia limi DSM 17137</name>
    <dbReference type="NCBI Taxonomy" id="1121477"/>
    <lineage>
        <taxon>Bacteria</taxon>
        <taxon>Pseudomonadati</taxon>
        <taxon>Pseudomonadota</taxon>
        <taxon>Alphaproteobacteria</taxon>
        <taxon>Hyphomicrobiales</taxon>
        <taxon>Devosiaceae</taxon>
        <taxon>Devosia</taxon>
    </lineage>
</organism>
<dbReference type="Proteomes" id="UP000033608">
    <property type="component" value="Unassembled WGS sequence"/>
</dbReference>
<evidence type="ECO:0000256" key="3">
    <source>
        <dbReference type="ARBA" id="ARBA00022737"/>
    </source>
</evidence>
<evidence type="ECO:0000313" key="7">
    <source>
        <dbReference type="Proteomes" id="UP000033608"/>
    </source>
</evidence>
<evidence type="ECO:0000256" key="5">
    <source>
        <dbReference type="ARBA" id="ARBA00022840"/>
    </source>
</evidence>
<protein>
    <submittedName>
        <fullName evidence="6">ABC transporter ATP-binding protein</fullName>
    </submittedName>
</protein>
<keyword evidence="7" id="KW-1185">Reference proteome</keyword>
<dbReference type="OrthoDB" id="9805029at2"/>
<keyword evidence="2" id="KW-0762">Sugar transport</keyword>
<dbReference type="InterPro" id="IPR027417">
    <property type="entry name" value="P-loop_NTPase"/>
</dbReference>
<accession>A0A0F5LW18</accession>
<keyword evidence="3" id="KW-0677">Repeat</keyword>
<keyword evidence="4" id="KW-0547">Nucleotide-binding</keyword>
<gene>
    <name evidence="6" type="ORF">VW29_01735</name>
</gene>
<sequence length="150" mass="15868">AKAISTDARVLSTYYPPAGLSVAETETVFAQIRVLSAKGVAVIFIAHKLDEIMELADRVTVLRDGQLIATGGNQDLTPDSIAQTMVGRELSTPYPPKHDPDADAPLLLSVTNSAPPALTSTSFEFRRRELPGLAGLIASRRTAPAGPVFG</sequence>
<dbReference type="GO" id="GO:0005524">
    <property type="term" value="F:ATP binding"/>
    <property type="evidence" value="ECO:0007669"/>
    <property type="project" value="UniProtKB-KW"/>
</dbReference>
<name>A0A0F5LW18_9HYPH</name>
<dbReference type="SUPFAM" id="SSF52540">
    <property type="entry name" value="P-loop containing nucleoside triphosphate hydrolases"/>
    <property type="match status" value="1"/>
</dbReference>
<evidence type="ECO:0000256" key="2">
    <source>
        <dbReference type="ARBA" id="ARBA00022597"/>
    </source>
</evidence>
<keyword evidence="1" id="KW-0813">Transport</keyword>
<keyword evidence="5 6" id="KW-0067">ATP-binding</keyword>
<dbReference type="PANTHER" id="PTHR43790:SF9">
    <property type="entry name" value="GALACTOFURANOSE TRANSPORTER ATP-BINDING PROTEIN YTFR"/>
    <property type="match status" value="1"/>
</dbReference>
<dbReference type="Gene3D" id="3.40.50.300">
    <property type="entry name" value="P-loop containing nucleotide triphosphate hydrolases"/>
    <property type="match status" value="1"/>
</dbReference>
<feature type="non-terminal residue" evidence="6">
    <location>
        <position position="1"/>
    </location>
</feature>
<evidence type="ECO:0000256" key="1">
    <source>
        <dbReference type="ARBA" id="ARBA00022448"/>
    </source>
</evidence>
<feature type="non-terminal residue" evidence="6">
    <location>
        <position position="150"/>
    </location>
</feature>
<evidence type="ECO:0000256" key="4">
    <source>
        <dbReference type="ARBA" id="ARBA00022741"/>
    </source>
</evidence>
<dbReference type="PANTHER" id="PTHR43790">
    <property type="entry name" value="CARBOHYDRATE TRANSPORT ATP-BINDING PROTEIN MG119-RELATED"/>
    <property type="match status" value="1"/>
</dbReference>
<dbReference type="InterPro" id="IPR050107">
    <property type="entry name" value="ABC_carbohydrate_import_ATPase"/>
</dbReference>
<comment type="caution">
    <text evidence="6">The sequence shown here is derived from an EMBL/GenBank/DDBJ whole genome shotgun (WGS) entry which is preliminary data.</text>
</comment>